<feature type="region of interest" description="Disordered" evidence="1">
    <location>
        <begin position="28"/>
        <end position="71"/>
    </location>
</feature>
<reference evidence="2 3" key="1">
    <citation type="submission" date="2016-09" db="EMBL/GenBank/DDBJ databases">
        <authorList>
            <person name="Capua I."/>
            <person name="De Benedictis P."/>
            <person name="Joannis T."/>
            <person name="Lombin L.H."/>
            <person name="Cattoli G."/>
        </authorList>
    </citation>
    <scope>NUCLEOTIDE SEQUENCE [LARGE SCALE GENOMIC DNA]</scope>
    <source>
        <strain evidence="2 3">IMI 309357</strain>
    </source>
</reference>
<dbReference type="EMBL" id="MJBS01000028">
    <property type="protein sequence ID" value="OHF00336.1"/>
    <property type="molecule type" value="Genomic_DNA"/>
</dbReference>
<gene>
    <name evidence="2" type="ORF">CORC01_04317</name>
</gene>
<dbReference type="RefSeq" id="XP_022477480.1">
    <property type="nucleotide sequence ID" value="XM_022615965.1"/>
</dbReference>
<organism evidence="2 3">
    <name type="scientific">Colletotrichum orchidophilum</name>
    <dbReference type="NCBI Taxonomy" id="1209926"/>
    <lineage>
        <taxon>Eukaryota</taxon>
        <taxon>Fungi</taxon>
        <taxon>Dikarya</taxon>
        <taxon>Ascomycota</taxon>
        <taxon>Pezizomycotina</taxon>
        <taxon>Sordariomycetes</taxon>
        <taxon>Hypocreomycetidae</taxon>
        <taxon>Glomerellales</taxon>
        <taxon>Glomerellaceae</taxon>
        <taxon>Colletotrichum</taxon>
    </lineage>
</organism>
<dbReference type="AlphaFoldDB" id="A0A1G4BG53"/>
<comment type="caution">
    <text evidence="2">The sequence shown here is derived from an EMBL/GenBank/DDBJ whole genome shotgun (WGS) entry which is preliminary data.</text>
</comment>
<evidence type="ECO:0000313" key="2">
    <source>
        <dbReference type="EMBL" id="OHF00336.1"/>
    </source>
</evidence>
<feature type="compositionally biased region" description="Basic residues" evidence="1">
    <location>
        <begin position="33"/>
        <end position="43"/>
    </location>
</feature>
<dbReference type="GeneID" id="34557475"/>
<keyword evidence="3" id="KW-1185">Reference proteome</keyword>
<dbReference type="Proteomes" id="UP000176998">
    <property type="component" value="Unassembled WGS sequence"/>
</dbReference>
<evidence type="ECO:0000313" key="3">
    <source>
        <dbReference type="Proteomes" id="UP000176998"/>
    </source>
</evidence>
<name>A0A1G4BG53_9PEZI</name>
<evidence type="ECO:0000256" key="1">
    <source>
        <dbReference type="SAM" id="MobiDB-lite"/>
    </source>
</evidence>
<dbReference type="OrthoDB" id="10544852at2759"/>
<accession>A0A1G4BG53</accession>
<protein>
    <submittedName>
        <fullName evidence="2">Uncharacterized protein</fullName>
    </submittedName>
</protein>
<proteinExistence type="predicted"/>
<sequence length="71" mass="7620">MPQLKQPTAALSPNATIAQRLRAACPHLEPKWSARRRPRKGRGPRCEVQTAPPDVGLSSSDNCPLAHPSAA</sequence>